<dbReference type="Proteomes" id="UP000008634">
    <property type="component" value="Chromosome"/>
</dbReference>
<evidence type="ECO:0000313" key="2">
    <source>
        <dbReference type="EMBL" id="ADV47423.1"/>
    </source>
</evidence>
<dbReference type="Gene3D" id="3.40.50.1980">
    <property type="entry name" value="Nitrogenase molybdenum iron protein domain"/>
    <property type="match status" value="2"/>
</dbReference>
<sequence>MTFATLQNIIYSKSMKYFFLFISILLFSCKEETKKIPDFVEKIIPSTDILYAKGFSVEKQPSGVTIIKITSPWPNAEAVFTYALIPKEKAASMTLNRDEYDAIVTVPIENIVVTSTTHIPVLEALGVENTLVGFPDTQYISSNKTRALIAKGQIKELGQNETINTELLLELQPNLVVGFSIHNENKMYETIQRANIPVVYNGDWTEETPLGKAEWIKFFAPFYGLEKKADSIFQDITNNYLAAKELAAKATNRPTVISGAIYNDVWYLPGGKSWASKFIEDANAAYMFKDTEETGSLSLSWESVLEKGKKANFWISPSQFTSYKDMTANSQHYGQFDAFKKKKVYSFAGTTGETGGLLYYELAPNRPDLVLKDLIHIFHPDLLPNYIPTFFKPLD</sequence>
<dbReference type="PANTHER" id="PTHR30535">
    <property type="entry name" value="VITAMIN B12-BINDING PROTEIN"/>
    <property type="match status" value="1"/>
</dbReference>
<evidence type="ECO:0000259" key="1">
    <source>
        <dbReference type="PROSITE" id="PS50983"/>
    </source>
</evidence>
<accession>E6X6C3</accession>
<dbReference type="HOGENOM" id="CLU_025776_1_0_10"/>
<dbReference type="KEGG" id="cao:Celal_0065"/>
<organism evidence="2 3">
    <name type="scientific">Cellulophaga algicola (strain DSM 14237 / IC166 / ACAM 630)</name>
    <dbReference type="NCBI Taxonomy" id="688270"/>
    <lineage>
        <taxon>Bacteria</taxon>
        <taxon>Pseudomonadati</taxon>
        <taxon>Bacteroidota</taxon>
        <taxon>Flavobacteriia</taxon>
        <taxon>Flavobacteriales</taxon>
        <taxon>Flavobacteriaceae</taxon>
        <taxon>Cellulophaga</taxon>
    </lineage>
</organism>
<reference evidence="2 3" key="1">
    <citation type="journal article" date="2010" name="Stand. Genomic Sci.">
        <title>Complete genome sequence of Cellulophaga algicola type strain (IC166).</title>
        <authorList>
            <person name="Abt B."/>
            <person name="Lu M."/>
            <person name="Misra M."/>
            <person name="Han C."/>
            <person name="Nolan M."/>
            <person name="Lucas S."/>
            <person name="Hammon N."/>
            <person name="Deshpande S."/>
            <person name="Cheng J.F."/>
            <person name="Tapia R."/>
            <person name="Goodwin L."/>
            <person name="Pitluck S."/>
            <person name="Liolios K."/>
            <person name="Pagani I."/>
            <person name="Ivanova N."/>
            <person name="Mavromatis K."/>
            <person name="Ovchinikova G."/>
            <person name="Pati A."/>
            <person name="Chen A."/>
            <person name="Palaniappan K."/>
            <person name="Land M."/>
            <person name="Hauser L."/>
            <person name="Chang Y.J."/>
            <person name="Jeffries C.D."/>
            <person name="Detter J.C."/>
            <person name="Brambilla E."/>
            <person name="Rohde M."/>
            <person name="Tindall B.J."/>
            <person name="Goker M."/>
            <person name="Woyke T."/>
            <person name="Bristow J."/>
            <person name="Eisen J.A."/>
            <person name="Markowitz V."/>
            <person name="Hugenholtz P."/>
            <person name="Kyrpides N.C."/>
            <person name="Klenk H.P."/>
            <person name="Lapidus A."/>
        </authorList>
    </citation>
    <scope>NUCLEOTIDE SEQUENCE [LARGE SCALE GENOMIC DNA]</scope>
    <source>
        <strain evidence="3">DSM 14237 / IC166 / ACAM 630</strain>
    </source>
</reference>
<dbReference type="Pfam" id="PF01497">
    <property type="entry name" value="Peripla_BP_2"/>
    <property type="match status" value="1"/>
</dbReference>
<dbReference type="GO" id="GO:0071281">
    <property type="term" value="P:cellular response to iron ion"/>
    <property type="evidence" value="ECO:0007669"/>
    <property type="project" value="TreeGrafter"/>
</dbReference>
<dbReference type="InterPro" id="IPR002491">
    <property type="entry name" value="ABC_transptr_periplasmic_BD"/>
</dbReference>
<dbReference type="EMBL" id="CP002453">
    <property type="protein sequence ID" value="ADV47423.1"/>
    <property type="molecule type" value="Genomic_DNA"/>
</dbReference>
<dbReference type="PANTHER" id="PTHR30535:SF34">
    <property type="entry name" value="MOLYBDATE-BINDING PROTEIN MOLA"/>
    <property type="match status" value="1"/>
</dbReference>
<protein>
    <submittedName>
        <fullName evidence="2">Periplasmic binding protein</fullName>
    </submittedName>
</protein>
<dbReference type="AlphaFoldDB" id="E6X6C3"/>
<name>E6X6C3_CELAD</name>
<proteinExistence type="predicted"/>
<dbReference type="PROSITE" id="PS50983">
    <property type="entry name" value="FE_B12_PBP"/>
    <property type="match status" value="1"/>
</dbReference>
<dbReference type="STRING" id="688270.Celal_0065"/>
<dbReference type="SUPFAM" id="SSF53807">
    <property type="entry name" value="Helical backbone' metal receptor"/>
    <property type="match status" value="1"/>
</dbReference>
<keyword evidence="3" id="KW-1185">Reference proteome</keyword>
<dbReference type="eggNOG" id="COG0614">
    <property type="taxonomic scope" value="Bacteria"/>
</dbReference>
<evidence type="ECO:0000313" key="3">
    <source>
        <dbReference type="Proteomes" id="UP000008634"/>
    </source>
</evidence>
<dbReference type="InterPro" id="IPR050902">
    <property type="entry name" value="ABC_Transporter_SBP"/>
</dbReference>
<gene>
    <name evidence="2" type="ordered locus">Celal_0065</name>
</gene>
<feature type="domain" description="Fe/B12 periplasmic-binding" evidence="1">
    <location>
        <begin position="110"/>
        <end position="382"/>
    </location>
</feature>